<evidence type="ECO:0000256" key="5">
    <source>
        <dbReference type="SAM" id="MobiDB-lite"/>
    </source>
</evidence>
<sequence>CGYDPDDHCKEGMCSSNCNATAECGRFADPPGLECPIFVCCSKHGFCGVEADYCGDGCQSNCKEPVKTNPHTTDVRELVIGYVEGWAFTREGCAKRTLHSIRVDSVTHLYVSFGYIQPGSFRVHLMGDVMGEDVLAITNLKRKAPGLKVFIALGGWTFNDPGSTESVFGDLARTQETRARFLNNLEDFMIHYGFDGVDYDWEYPGADDRGGREGDGDNYVSLVEDTRNKFKNNARGWGISFTAPSSYWYLRHFNIKDMMPHVDYVNLMTYDLYGSWDGHSDWIGPHVYAHTNLTVIKRALNLLWRNDVPANQVNLGLGFYGRTYQLADSSCDTPGCEFKDPGKAGTCSGQGGYMSYQDIAEVRKSNPPVVTDRENAIKYFRYDDDQWVSYDDEETLKWKVEFANSKGLRGLFIWAITQDTDKNELLDAVLQPKGLGKFHQRNGVRSDVDRPDTQSPDSCVWSDCDGSCKPGMIGITDVRCDPVGSSHPRKTLCCPLGAAYDPNYCQWHSGKTGLWCGFPFINSDLPVIGQAFNKCQPGESFVIGDKWFKDSQGRDDVCHHHTKADYCCKNEREDTCKWSGVCIVPGVTVDNPCPGNMVPFEGGTENSLRMGSCDPYEGQWEIMCCEPDIEPECEWRGTPDNNCEVTCKEDEVDWGRHVYGGTKDCDDPRYPSTNFYQYGNPGNHGRVLCCKRESVRSKVKKLPVPVEYLFDPEDIHDGDEQEFDIDVFLDKDNESNHPNENSFGWHIMSGPKDQLNTLNKRDGSDWEVFGCDTNHHEGVQSARLVCTRDTDHNCDDIRLGGVADTILEMPPSCGPGKYAMAISLEPMHDGSQDDKMPHLVKRSLPAGSTVYNLTFDYGFHRLQGRADNEVVIRIDYSNVEGYWNEVVGKPTKRSLASIRDDVKRNHGNNYKRYLDHLWREDRRSTPPEELHLLQERWRTADWVDWVARISSVNKEAKVLDQKIKKDFIYTILDESRTCQVGGFPTTLSANLHARIGVDIQTSGVLTLIGHMNSLDSFKHSYINFRNKGEIKASLVFNAYGELRIPYKEETLLGIAPMGASFKIPGIVTIGPEFKLSASVEGQVSVEVKARVDFSVAEWDYSQRYPALADEFDDPTNIDPNKPKFSTSDNNGSGPMTFSWEVNADGIIQLHLIPMVTFGVVFDPSLELPSAAFDLGVDTYMRVHGQASVGSGQAFTYCIGAEAGYDTFARVTAPSLFGYDLNRRWSLLSDEVGSSCKLYTSLTNNTNFLGFNL</sequence>
<feature type="region of interest" description="Disordered" evidence="5">
    <location>
        <begin position="1111"/>
        <end position="1131"/>
    </location>
</feature>
<dbReference type="InterPro" id="IPR001002">
    <property type="entry name" value="Chitin-bd_1"/>
</dbReference>
<dbReference type="GO" id="GO:0005975">
    <property type="term" value="P:carbohydrate metabolic process"/>
    <property type="evidence" value="ECO:0007669"/>
    <property type="project" value="InterPro"/>
</dbReference>
<dbReference type="CDD" id="cd00035">
    <property type="entry name" value="ChtBD1"/>
    <property type="match status" value="1"/>
</dbReference>
<evidence type="ECO:0000259" key="7">
    <source>
        <dbReference type="PROSITE" id="PS51910"/>
    </source>
</evidence>
<protein>
    <recommendedName>
        <fullName evidence="2">chitinase</fullName>
        <ecNumber evidence="2">3.2.1.14</ecNumber>
    </recommendedName>
</protein>
<feature type="disulfide bond" evidence="4">
    <location>
        <begin position="58"/>
        <end position="62"/>
    </location>
</feature>
<dbReference type="AlphaFoldDB" id="A0A8K0WJU6"/>
<evidence type="ECO:0000256" key="4">
    <source>
        <dbReference type="PROSITE-ProRule" id="PRU00261"/>
    </source>
</evidence>
<evidence type="ECO:0000256" key="1">
    <source>
        <dbReference type="ARBA" id="ARBA00008682"/>
    </source>
</evidence>
<evidence type="ECO:0000259" key="6">
    <source>
        <dbReference type="PROSITE" id="PS50941"/>
    </source>
</evidence>
<dbReference type="EC" id="3.2.1.14" evidence="2"/>
<dbReference type="OrthoDB" id="4877169at2759"/>
<dbReference type="Gene3D" id="3.10.50.10">
    <property type="match status" value="1"/>
</dbReference>
<feature type="disulfide bond" evidence="4">
    <location>
        <begin position="35"/>
        <end position="47"/>
    </location>
</feature>
<gene>
    <name evidence="8" type="ORF">B0I35DRAFT_495191</name>
</gene>
<dbReference type="InterPro" id="IPR036861">
    <property type="entry name" value="Endochitinase-like_sf"/>
</dbReference>
<dbReference type="InterPro" id="IPR029070">
    <property type="entry name" value="Chitinase_insertion_sf"/>
</dbReference>
<dbReference type="InterPro" id="IPR050314">
    <property type="entry name" value="Glycosyl_Hydrlase_18"/>
</dbReference>
<dbReference type="SUPFAM" id="SSF57016">
    <property type="entry name" value="Plant lectins/antimicrobial peptides"/>
    <property type="match status" value="1"/>
</dbReference>
<comment type="caution">
    <text evidence="4">Lacks conserved residue(s) required for the propagation of feature annotation.</text>
</comment>
<name>A0A8K0WJU6_9HYPO</name>
<feature type="domain" description="GH18" evidence="7">
    <location>
        <begin position="77"/>
        <end position="436"/>
    </location>
</feature>
<accession>A0A8K0WJU6</accession>
<dbReference type="EMBL" id="JAGPNK010000023">
    <property type="protein sequence ID" value="KAH7304437.1"/>
    <property type="molecule type" value="Genomic_DNA"/>
</dbReference>
<feature type="domain" description="Chitin-binding type-1" evidence="6">
    <location>
        <begin position="21"/>
        <end position="64"/>
    </location>
</feature>
<dbReference type="PANTHER" id="PTHR11177">
    <property type="entry name" value="CHITINASE"/>
    <property type="match status" value="1"/>
</dbReference>
<dbReference type="Proteomes" id="UP000813444">
    <property type="component" value="Unassembled WGS sequence"/>
</dbReference>
<keyword evidence="4" id="KW-1015">Disulfide bond</keyword>
<feature type="disulfide bond" evidence="4">
    <location>
        <begin position="40"/>
        <end position="54"/>
    </location>
</feature>
<evidence type="ECO:0000256" key="3">
    <source>
        <dbReference type="ARBA" id="ARBA00022669"/>
    </source>
</evidence>
<evidence type="ECO:0000313" key="8">
    <source>
        <dbReference type="EMBL" id="KAH7304437.1"/>
    </source>
</evidence>
<dbReference type="GO" id="GO:0008061">
    <property type="term" value="F:chitin binding"/>
    <property type="evidence" value="ECO:0007669"/>
    <property type="project" value="UniProtKB-UniRule"/>
</dbReference>
<comment type="caution">
    <text evidence="8">The sequence shown here is derived from an EMBL/GenBank/DDBJ whole genome shotgun (WGS) entry which is preliminary data.</text>
</comment>
<comment type="similarity">
    <text evidence="1">Belongs to the glycosyl hydrolase 18 family. Chitinase class V subfamily.</text>
</comment>
<dbReference type="Pfam" id="PF00187">
    <property type="entry name" value="Chitin_bind_1"/>
    <property type="match status" value="1"/>
</dbReference>
<dbReference type="InterPro" id="IPR011583">
    <property type="entry name" value="Chitinase_II/V-like_cat"/>
</dbReference>
<dbReference type="SUPFAM" id="SSF54556">
    <property type="entry name" value="Chitinase insertion domain"/>
    <property type="match status" value="1"/>
</dbReference>
<dbReference type="Gene3D" id="3.20.20.80">
    <property type="entry name" value="Glycosidases"/>
    <property type="match status" value="1"/>
</dbReference>
<dbReference type="SMART" id="SM00636">
    <property type="entry name" value="Glyco_18"/>
    <property type="match status" value="1"/>
</dbReference>
<dbReference type="InterPro" id="IPR001223">
    <property type="entry name" value="Glyco_hydro18_cat"/>
</dbReference>
<organism evidence="8 9">
    <name type="scientific">Stachybotrys elegans</name>
    <dbReference type="NCBI Taxonomy" id="80388"/>
    <lineage>
        <taxon>Eukaryota</taxon>
        <taxon>Fungi</taxon>
        <taxon>Dikarya</taxon>
        <taxon>Ascomycota</taxon>
        <taxon>Pezizomycotina</taxon>
        <taxon>Sordariomycetes</taxon>
        <taxon>Hypocreomycetidae</taxon>
        <taxon>Hypocreales</taxon>
        <taxon>Stachybotryaceae</taxon>
        <taxon>Stachybotrys</taxon>
    </lineage>
</organism>
<dbReference type="Gene3D" id="3.30.60.10">
    <property type="entry name" value="Endochitinase-like"/>
    <property type="match status" value="1"/>
</dbReference>
<dbReference type="InterPro" id="IPR018371">
    <property type="entry name" value="Chitin-binding_1_CS"/>
</dbReference>
<dbReference type="PROSITE" id="PS00026">
    <property type="entry name" value="CHIT_BIND_I_1"/>
    <property type="match status" value="1"/>
</dbReference>
<keyword evidence="3 4" id="KW-0147">Chitin-binding</keyword>
<dbReference type="GO" id="GO:0008843">
    <property type="term" value="F:endochitinase activity"/>
    <property type="evidence" value="ECO:0007669"/>
    <property type="project" value="UniProtKB-EC"/>
</dbReference>
<evidence type="ECO:0000256" key="2">
    <source>
        <dbReference type="ARBA" id="ARBA00012729"/>
    </source>
</evidence>
<feature type="non-terminal residue" evidence="8">
    <location>
        <position position="1252"/>
    </location>
</feature>
<dbReference type="SMART" id="SM00270">
    <property type="entry name" value="ChtBD1"/>
    <property type="match status" value="1"/>
</dbReference>
<dbReference type="SUPFAM" id="SSF51445">
    <property type="entry name" value="(Trans)glycosidases"/>
    <property type="match status" value="1"/>
</dbReference>
<reference evidence="8" key="1">
    <citation type="journal article" date="2021" name="Nat. Commun.">
        <title>Genetic determinants of endophytism in the Arabidopsis root mycobiome.</title>
        <authorList>
            <person name="Mesny F."/>
            <person name="Miyauchi S."/>
            <person name="Thiergart T."/>
            <person name="Pickel B."/>
            <person name="Atanasova L."/>
            <person name="Karlsson M."/>
            <person name="Huettel B."/>
            <person name="Barry K.W."/>
            <person name="Haridas S."/>
            <person name="Chen C."/>
            <person name="Bauer D."/>
            <person name="Andreopoulos W."/>
            <person name="Pangilinan J."/>
            <person name="LaButti K."/>
            <person name="Riley R."/>
            <person name="Lipzen A."/>
            <person name="Clum A."/>
            <person name="Drula E."/>
            <person name="Henrissat B."/>
            <person name="Kohler A."/>
            <person name="Grigoriev I.V."/>
            <person name="Martin F.M."/>
            <person name="Hacquard S."/>
        </authorList>
    </citation>
    <scope>NUCLEOTIDE SEQUENCE</scope>
    <source>
        <strain evidence="8">MPI-CAGE-CH-0235</strain>
    </source>
</reference>
<dbReference type="InterPro" id="IPR017853">
    <property type="entry name" value="GH"/>
</dbReference>
<dbReference type="PANTHER" id="PTHR11177:SF397">
    <property type="entry name" value="CHITINASE"/>
    <property type="match status" value="1"/>
</dbReference>
<keyword evidence="9" id="KW-1185">Reference proteome</keyword>
<evidence type="ECO:0000313" key="9">
    <source>
        <dbReference type="Proteomes" id="UP000813444"/>
    </source>
</evidence>
<proteinExistence type="inferred from homology"/>
<dbReference type="PROSITE" id="PS50941">
    <property type="entry name" value="CHIT_BIND_I_2"/>
    <property type="match status" value="1"/>
</dbReference>
<dbReference type="Pfam" id="PF00704">
    <property type="entry name" value="Glyco_hydro_18"/>
    <property type="match status" value="1"/>
</dbReference>
<dbReference type="PROSITE" id="PS51910">
    <property type="entry name" value="GH18_2"/>
    <property type="match status" value="1"/>
</dbReference>